<feature type="compositionally biased region" description="Basic and acidic residues" evidence="1">
    <location>
        <begin position="203"/>
        <end position="221"/>
    </location>
</feature>
<organism evidence="2 3">
    <name type="scientific">Aspergillus indologenus CBS 114.80</name>
    <dbReference type="NCBI Taxonomy" id="1450541"/>
    <lineage>
        <taxon>Eukaryota</taxon>
        <taxon>Fungi</taxon>
        <taxon>Dikarya</taxon>
        <taxon>Ascomycota</taxon>
        <taxon>Pezizomycotina</taxon>
        <taxon>Eurotiomycetes</taxon>
        <taxon>Eurotiomycetidae</taxon>
        <taxon>Eurotiales</taxon>
        <taxon>Aspergillaceae</taxon>
        <taxon>Aspergillus</taxon>
        <taxon>Aspergillus subgen. Circumdati</taxon>
    </lineage>
</organism>
<name>A0A2V5IHN6_9EURO</name>
<gene>
    <name evidence="2" type="ORF">BP00DRAFT_411326</name>
</gene>
<sequence length="221" mass="25296">MTAVIYRYTLNDSKDPISAYFQRQRQQMGHNNNTFVLGRALTRYPINDHLLIIQVGHHHVHRIHNIPGMPAHTPLPDTWSDEIRCTSTETCFGAAPANLLNYICQIDRNLKNGNGRHIVLCVNAHSNVNDTQVENQNNKANAKEEACFEKAENLLYGFLSSNPRPWDPYKRLKKPRRCSVSVWHPTPGSASQSQPQFVTPVNRTEHFENPSKTKLEVSERF</sequence>
<evidence type="ECO:0000313" key="2">
    <source>
        <dbReference type="EMBL" id="PYI36215.1"/>
    </source>
</evidence>
<feature type="compositionally biased region" description="Polar residues" evidence="1">
    <location>
        <begin position="188"/>
        <end position="202"/>
    </location>
</feature>
<reference evidence="2 3" key="1">
    <citation type="submission" date="2018-02" db="EMBL/GenBank/DDBJ databases">
        <title>The genomes of Aspergillus section Nigri reveals drivers in fungal speciation.</title>
        <authorList>
            <consortium name="DOE Joint Genome Institute"/>
            <person name="Vesth T.C."/>
            <person name="Nybo J."/>
            <person name="Theobald S."/>
            <person name="Brandl J."/>
            <person name="Frisvad J.C."/>
            <person name="Nielsen K.F."/>
            <person name="Lyhne E.K."/>
            <person name="Kogle M.E."/>
            <person name="Kuo A."/>
            <person name="Riley R."/>
            <person name="Clum A."/>
            <person name="Nolan M."/>
            <person name="Lipzen A."/>
            <person name="Salamov A."/>
            <person name="Henrissat B."/>
            <person name="Wiebenga A."/>
            <person name="De vries R.P."/>
            <person name="Grigoriev I.V."/>
            <person name="Mortensen U.H."/>
            <person name="Andersen M.R."/>
            <person name="Baker S.E."/>
        </authorList>
    </citation>
    <scope>NUCLEOTIDE SEQUENCE [LARGE SCALE GENOMIC DNA]</scope>
    <source>
        <strain evidence="2 3">CBS 114.80</strain>
    </source>
</reference>
<evidence type="ECO:0000256" key="1">
    <source>
        <dbReference type="SAM" id="MobiDB-lite"/>
    </source>
</evidence>
<proteinExistence type="predicted"/>
<dbReference type="EMBL" id="KZ825465">
    <property type="protein sequence ID" value="PYI36215.1"/>
    <property type="molecule type" value="Genomic_DNA"/>
</dbReference>
<accession>A0A2V5IHN6</accession>
<dbReference type="AlphaFoldDB" id="A0A2V5IHN6"/>
<protein>
    <submittedName>
        <fullName evidence="2">Uncharacterized protein</fullName>
    </submittedName>
</protein>
<dbReference type="Proteomes" id="UP000248817">
    <property type="component" value="Unassembled WGS sequence"/>
</dbReference>
<evidence type="ECO:0000313" key="3">
    <source>
        <dbReference type="Proteomes" id="UP000248817"/>
    </source>
</evidence>
<keyword evidence="3" id="KW-1185">Reference proteome</keyword>
<feature type="region of interest" description="Disordered" evidence="1">
    <location>
        <begin position="183"/>
        <end position="221"/>
    </location>
</feature>